<proteinExistence type="predicted"/>
<dbReference type="EMBL" id="SZOD01000790">
    <property type="protein sequence ID" value="TKI81032.1"/>
    <property type="molecule type" value="Genomic_DNA"/>
</dbReference>
<evidence type="ECO:0000313" key="1">
    <source>
        <dbReference type="EMBL" id="TKI81032.1"/>
    </source>
</evidence>
<comment type="caution">
    <text evidence="1">The sequence shown here is derived from an EMBL/GenBank/DDBJ whole genome shotgun (WGS) entry which is preliminary data.</text>
</comment>
<name>A0A4U3A1U1_BACMY</name>
<dbReference type="Proteomes" id="UP000305524">
    <property type="component" value="Unassembled WGS sequence"/>
</dbReference>
<feature type="non-terminal residue" evidence="1">
    <location>
        <position position="1"/>
    </location>
</feature>
<sequence>LIVSWIRFRRFDKYIEKTMKAEENQEKEAI</sequence>
<reference evidence="1 2" key="1">
    <citation type="journal article" date="2019" name="Environ. Microbiol.">
        <title>An active ?-lactamase is a part of an orchestrated cell wall stress resistance network of Bacillus subtilis and related rhizosphere species.</title>
        <authorList>
            <person name="Bucher T."/>
            <person name="Keren-Paz A."/>
            <person name="Hausser J."/>
            <person name="Olender T."/>
            <person name="Cytryn E."/>
            <person name="Kolodkin-Gal I."/>
        </authorList>
    </citation>
    <scope>NUCLEOTIDE SEQUENCE [LARGE SCALE GENOMIC DNA]</scope>
    <source>
        <strain evidence="1 2">I186</strain>
    </source>
</reference>
<gene>
    <name evidence="1" type="ORF">FC701_26430</name>
</gene>
<protein>
    <submittedName>
        <fullName evidence="1">DUF969 domain-containing protein</fullName>
    </submittedName>
</protein>
<evidence type="ECO:0000313" key="2">
    <source>
        <dbReference type="Proteomes" id="UP000305524"/>
    </source>
</evidence>
<accession>A0A4U3A1U1</accession>
<dbReference type="AlphaFoldDB" id="A0A4U3A1U1"/>
<organism evidence="1 2">
    <name type="scientific">Bacillus mycoides</name>
    <dbReference type="NCBI Taxonomy" id="1405"/>
    <lineage>
        <taxon>Bacteria</taxon>
        <taxon>Bacillati</taxon>
        <taxon>Bacillota</taxon>
        <taxon>Bacilli</taxon>
        <taxon>Bacillales</taxon>
        <taxon>Bacillaceae</taxon>
        <taxon>Bacillus</taxon>
        <taxon>Bacillus cereus group</taxon>
    </lineage>
</organism>